<organism evidence="1 2">
    <name type="scientific">Alligator mississippiensis</name>
    <name type="common">American alligator</name>
    <dbReference type="NCBI Taxonomy" id="8496"/>
    <lineage>
        <taxon>Eukaryota</taxon>
        <taxon>Metazoa</taxon>
        <taxon>Chordata</taxon>
        <taxon>Craniata</taxon>
        <taxon>Vertebrata</taxon>
        <taxon>Euteleostomi</taxon>
        <taxon>Archelosauria</taxon>
        <taxon>Archosauria</taxon>
        <taxon>Crocodylia</taxon>
        <taxon>Alligatoridae</taxon>
        <taxon>Alligatorinae</taxon>
        <taxon>Alligator</taxon>
    </lineage>
</organism>
<name>A0A151N7V0_ALLMI</name>
<protein>
    <submittedName>
        <fullName evidence="1">Uncharacterized protein</fullName>
    </submittedName>
</protein>
<dbReference type="AlphaFoldDB" id="A0A151N7V0"/>
<reference evidence="1 2" key="1">
    <citation type="journal article" date="2012" name="Genome Biol.">
        <title>Sequencing three crocodilian genomes to illuminate the evolution of archosaurs and amniotes.</title>
        <authorList>
            <person name="St John J.A."/>
            <person name="Braun E.L."/>
            <person name="Isberg S.R."/>
            <person name="Miles L.G."/>
            <person name="Chong A.Y."/>
            <person name="Gongora J."/>
            <person name="Dalzell P."/>
            <person name="Moran C."/>
            <person name="Bed'hom B."/>
            <person name="Abzhanov A."/>
            <person name="Burgess S.C."/>
            <person name="Cooksey A.M."/>
            <person name="Castoe T.A."/>
            <person name="Crawford N.G."/>
            <person name="Densmore L.D."/>
            <person name="Drew J.C."/>
            <person name="Edwards S.V."/>
            <person name="Faircloth B.C."/>
            <person name="Fujita M.K."/>
            <person name="Greenwold M.J."/>
            <person name="Hoffmann F.G."/>
            <person name="Howard J.M."/>
            <person name="Iguchi T."/>
            <person name="Janes D.E."/>
            <person name="Khan S.Y."/>
            <person name="Kohno S."/>
            <person name="de Koning A.J."/>
            <person name="Lance S.L."/>
            <person name="McCarthy F.M."/>
            <person name="McCormack J.E."/>
            <person name="Merchant M.E."/>
            <person name="Peterson D.G."/>
            <person name="Pollock D.D."/>
            <person name="Pourmand N."/>
            <person name="Raney B.J."/>
            <person name="Roessler K.A."/>
            <person name="Sanford J.R."/>
            <person name="Sawyer R.H."/>
            <person name="Schmidt C.J."/>
            <person name="Triplett E.W."/>
            <person name="Tuberville T.D."/>
            <person name="Venegas-Anaya M."/>
            <person name="Howard J.T."/>
            <person name="Jarvis E.D."/>
            <person name="Guillette L.J.Jr."/>
            <person name="Glenn T.C."/>
            <person name="Green R.E."/>
            <person name="Ray D.A."/>
        </authorList>
    </citation>
    <scope>NUCLEOTIDE SEQUENCE [LARGE SCALE GENOMIC DNA]</scope>
    <source>
        <strain evidence="1">KSC_2009_1</strain>
    </source>
</reference>
<keyword evidence="2" id="KW-1185">Reference proteome</keyword>
<proteinExistence type="predicted"/>
<sequence length="72" mass="8182">MTQATFLDLLEQFYLHLEWQDTNMQEPLPVDTKLAITLLKLAMPASLHYIGHLFGMGKVTTGDRVLEVHDAL</sequence>
<dbReference type="EMBL" id="AKHW03003826">
    <property type="protein sequence ID" value="KYO32903.1"/>
    <property type="molecule type" value="Genomic_DNA"/>
</dbReference>
<gene>
    <name evidence="1" type="ORF">Y1Q_0011241</name>
</gene>
<evidence type="ECO:0000313" key="1">
    <source>
        <dbReference type="EMBL" id="KYO32903.1"/>
    </source>
</evidence>
<dbReference type="Proteomes" id="UP000050525">
    <property type="component" value="Unassembled WGS sequence"/>
</dbReference>
<accession>A0A151N7V0</accession>
<evidence type="ECO:0000313" key="2">
    <source>
        <dbReference type="Proteomes" id="UP000050525"/>
    </source>
</evidence>
<comment type="caution">
    <text evidence="1">The sequence shown here is derived from an EMBL/GenBank/DDBJ whole genome shotgun (WGS) entry which is preliminary data.</text>
</comment>